<protein>
    <submittedName>
        <fullName evidence="1">Uncharacterized protein</fullName>
    </submittedName>
</protein>
<organism evidence="1 2">
    <name type="scientific">Auriscalpium vulgare</name>
    <dbReference type="NCBI Taxonomy" id="40419"/>
    <lineage>
        <taxon>Eukaryota</taxon>
        <taxon>Fungi</taxon>
        <taxon>Dikarya</taxon>
        <taxon>Basidiomycota</taxon>
        <taxon>Agaricomycotina</taxon>
        <taxon>Agaricomycetes</taxon>
        <taxon>Russulales</taxon>
        <taxon>Auriscalpiaceae</taxon>
        <taxon>Auriscalpium</taxon>
    </lineage>
</organism>
<comment type="caution">
    <text evidence="1">The sequence shown here is derived from an EMBL/GenBank/DDBJ whole genome shotgun (WGS) entry which is preliminary data.</text>
</comment>
<name>A0ACB8RQC1_9AGAM</name>
<accession>A0ACB8RQC1</accession>
<keyword evidence="2" id="KW-1185">Reference proteome</keyword>
<evidence type="ECO:0000313" key="2">
    <source>
        <dbReference type="Proteomes" id="UP000814033"/>
    </source>
</evidence>
<gene>
    <name evidence="1" type="ORF">FA95DRAFT_95536</name>
</gene>
<proteinExistence type="predicted"/>
<reference evidence="1" key="1">
    <citation type="submission" date="2021-02" db="EMBL/GenBank/DDBJ databases">
        <authorList>
            <consortium name="DOE Joint Genome Institute"/>
            <person name="Ahrendt S."/>
            <person name="Looney B.P."/>
            <person name="Miyauchi S."/>
            <person name="Morin E."/>
            <person name="Drula E."/>
            <person name="Courty P.E."/>
            <person name="Chicoki N."/>
            <person name="Fauchery L."/>
            <person name="Kohler A."/>
            <person name="Kuo A."/>
            <person name="Labutti K."/>
            <person name="Pangilinan J."/>
            <person name="Lipzen A."/>
            <person name="Riley R."/>
            <person name="Andreopoulos W."/>
            <person name="He G."/>
            <person name="Johnson J."/>
            <person name="Barry K.W."/>
            <person name="Grigoriev I.V."/>
            <person name="Nagy L."/>
            <person name="Hibbett D."/>
            <person name="Henrissat B."/>
            <person name="Matheny P.B."/>
            <person name="Labbe J."/>
            <person name="Martin F."/>
        </authorList>
    </citation>
    <scope>NUCLEOTIDE SEQUENCE</scope>
    <source>
        <strain evidence="1">FP105234-sp</strain>
    </source>
</reference>
<reference evidence="1" key="2">
    <citation type="journal article" date="2022" name="New Phytol.">
        <title>Evolutionary transition to the ectomycorrhizal habit in the genomes of a hyperdiverse lineage of mushroom-forming fungi.</title>
        <authorList>
            <person name="Looney B."/>
            <person name="Miyauchi S."/>
            <person name="Morin E."/>
            <person name="Drula E."/>
            <person name="Courty P.E."/>
            <person name="Kohler A."/>
            <person name="Kuo A."/>
            <person name="LaButti K."/>
            <person name="Pangilinan J."/>
            <person name="Lipzen A."/>
            <person name="Riley R."/>
            <person name="Andreopoulos W."/>
            <person name="He G."/>
            <person name="Johnson J."/>
            <person name="Nolan M."/>
            <person name="Tritt A."/>
            <person name="Barry K.W."/>
            <person name="Grigoriev I.V."/>
            <person name="Nagy L.G."/>
            <person name="Hibbett D."/>
            <person name="Henrissat B."/>
            <person name="Matheny P.B."/>
            <person name="Labbe J."/>
            <person name="Martin F.M."/>
        </authorList>
    </citation>
    <scope>NUCLEOTIDE SEQUENCE</scope>
    <source>
        <strain evidence="1">FP105234-sp</strain>
    </source>
</reference>
<sequence>MRWWTREHMRKLIHYLRPMTRVSASQVVASDTKTYLSLAAFFLTEFELFWFNTGKRRWTAASILFFFHRYLAILGHIPLYHTFALHSCTAALCLMRISALYNRHRGVLGFLCAIILCTVAVSCLSVFAWHPPEVSSTESLRGCLVFYTNSEAVWLVLTWGGVILFDIAAFGLSVYKGRTLDWRNPLSIAHVMLRDGILVAPPSSSSCLTQPSRRAS</sequence>
<dbReference type="EMBL" id="MU275944">
    <property type="protein sequence ID" value="KAI0045713.1"/>
    <property type="molecule type" value="Genomic_DNA"/>
</dbReference>
<dbReference type="Proteomes" id="UP000814033">
    <property type="component" value="Unassembled WGS sequence"/>
</dbReference>
<evidence type="ECO:0000313" key="1">
    <source>
        <dbReference type="EMBL" id="KAI0045713.1"/>
    </source>
</evidence>